<feature type="transmembrane region" description="Helical" evidence="3">
    <location>
        <begin position="141"/>
        <end position="166"/>
    </location>
</feature>
<organism evidence="5 6">
    <name type="scientific">Hyaloscypha hepaticicola</name>
    <dbReference type="NCBI Taxonomy" id="2082293"/>
    <lineage>
        <taxon>Eukaryota</taxon>
        <taxon>Fungi</taxon>
        <taxon>Dikarya</taxon>
        <taxon>Ascomycota</taxon>
        <taxon>Pezizomycotina</taxon>
        <taxon>Leotiomycetes</taxon>
        <taxon>Helotiales</taxon>
        <taxon>Hyaloscyphaceae</taxon>
        <taxon>Hyaloscypha</taxon>
    </lineage>
</organism>
<keyword evidence="3" id="KW-0472">Membrane</keyword>
<dbReference type="OrthoDB" id="410267at2759"/>
<protein>
    <submittedName>
        <fullName evidence="5">MFS general substrate transporter</fullName>
    </submittedName>
</protein>
<evidence type="ECO:0000313" key="6">
    <source>
        <dbReference type="Proteomes" id="UP000235672"/>
    </source>
</evidence>
<dbReference type="Gene3D" id="1.20.1250.20">
    <property type="entry name" value="MFS general substrate transporter like domains"/>
    <property type="match status" value="1"/>
</dbReference>
<feature type="transmembrane region" description="Helical" evidence="3">
    <location>
        <begin position="173"/>
        <end position="189"/>
    </location>
</feature>
<dbReference type="InterPro" id="IPR036259">
    <property type="entry name" value="MFS_trans_sf"/>
</dbReference>
<dbReference type="GO" id="GO:0022857">
    <property type="term" value="F:transmembrane transporter activity"/>
    <property type="evidence" value="ECO:0007669"/>
    <property type="project" value="InterPro"/>
</dbReference>
<proteinExistence type="inferred from homology"/>
<dbReference type="SUPFAM" id="SSF103473">
    <property type="entry name" value="MFS general substrate transporter"/>
    <property type="match status" value="1"/>
</dbReference>
<comment type="similarity">
    <text evidence="2">Belongs to the major facilitator superfamily. Monocarboxylate porter (TC 2.A.1.13) family.</text>
</comment>
<reference evidence="5 6" key="1">
    <citation type="submission" date="2016-05" db="EMBL/GenBank/DDBJ databases">
        <title>A degradative enzymes factory behind the ericoid mycorrhizal symbiosis.</title>
        <authorList>
            <consortium name="DOE Joint Genome Institute"/>
            <person name="Martino E."/>
            <person name="Morin E."/>
            <person name="Grelet G."/>
            <person name="Kuo A."/>
            <person name="Kohler A."/>
            <person name="Daghino S."/>
            <person name="Barry K."/>
            <person name="Choi C."/>
            <person name="Cichocki N."/>
            <person name="Clum A."/>
            <person name="Copeland A."/>
            <person name="Hainaut M."/>
            <person name="Haridas S."/>
            <person name="Labutti K."/>
            <person name="Lindquist E."/>
            <person name="Lipzen A."/>
            <person name="Khouja H.-R."/>
            <person name="Murat C."/>
            <person name="Ohm R."/>
            <person name="Olson A."/>
            <person name="Spatafora J."/>
            <person name="Veneault-Fourrey C."/>
            <person name="Henrissat B."/>
            <person name="Grigoriev I."/>
            <person name="Martin F."/>
            <person name="Perotto S."/>
        </authorList>
    </citation>
    <scope>NUCLEOTIDE SEQUENCE [LARGE SCALE GENOMIC DNA]</scope>
    <source>
        <strain evidence="5 6">UAMH 7357</strain>
    </source>
</reference>
<feature type="transmembrane region" description="Helical" evidence="3">
    <location>
        <begin position="231"/>
        <end position="254"/>
    </location>
</feature>
<feature type="transmembrane region" description="Helical" evidence="3">
    <location>
        <begin position="266"/>
        <end position="285"/>
    </location>
</feature>
<dbReference type="PROSITE" id="PS50850">
    <property type="entry name" value="MFS"/>
    <property type="match status" value="1"/>
</dbReference>
<dbReference type="InterPro" id="IPR011701">
    <property type="entry name" value="MFS"/>
</dbReference>
<dbReference type="CDD" id="cd17352">
    <property type="entry name" value="MFS_MCT_SLC16"/>
    <property type="match status" value="1"/>
</dbReference>
<sequence length="495" mass="53920">MLLPQTRLPCIIQHRNFYFSIASMPCVAQPPPVHYSHHSKVRFSLAEFELHPLQDPRDAWELAFPNSTSCDQSILSTSESESRNLIDKSTDDGIHFPEGGRRAWLAVFGSWSGLFASLGLMNTVGAFQEYISTHQLRGVDVAITGWIFSLYAFMTFGVGLFVGPLFDKYGPRWLILSGSVLVILSMDLIGNCTEFWHFIICFSLFGGIGSALLFSPSVAIIGHYFSRRRGYATGIATTGGAFGGILYPLIIQLLTPSIGFLWSTRLMALISLILCGFANIFMQPFQTPGPTASAWPNLLILRRPAFALTVLGVFLLEFALFVPLTYITSYSKANGYSTSISSAVLPVLNVGSVFGRCLPGYFADKYGRYNIAILAIIFTVLAVFDVWLPGGDTTPGLIVFALLFGLSSGSNISLTPVCIGQLCCVEQYGRYYSTCFSIVSLGCLTGVPIAGMILDADGGNYRGLILFVGSCYAVGLVAFICVRLVATGCKVKRKY</sequence>
<feature type="domain" description="Major facilitator superfamily (MFS) profile" evidence="4">
    <location>
        <begin position="105"/>
        <end position="487"/>
    </location>
</feature>
<dbReference type="AlphaFoldDB" id="A0A2J6QCF7"/>
<dbReference type="PANTHER" id="PTHR11360:SF177">
    <property type="entry name" value="RIBOFLAVIN TRANSPORTER MCH5"/>
    <property type="match status" value="1"/>
</dbReference>
<evidence type="ECO:0000313" key="5">
    <source>
        <dbReference type="EMBL" id="PMD23954.1"/>
    </source>
</evidence>
<gene>
    <name evidence="5" type="ORF">NA56DRAFT_56510</name>
</gene>
<evidence type="ECO:0000256" key="3">
    <source>
        <dbReference type="SAM" id="Phobius"/>
    </source>
</evidence>
<dbReference type="EMBL" id="KZ613474">
    <property type="protein sequence ID" value="PMD23954.1"/>
    <property type="molecule type" value="Genomic_DNA"/>
</dbReference>
<dbReference type="InterPro" id="IPR020846">
    <property type="entry name" value="MFS_dom"/>
</dbReference>
<feature type="transmembrane region" description="Helical" evidence="3">
    <location>
        <begin position="305"/>
        <end position="327"/>
    </location>
</feature>
<dbReference type="GO" id="GO:0016020">
    <property type="term" value="C:membrane"/>
    <property type="evidence" value="ECO:0007669"/>
    <property type="project" value="UniProtKB-SubCell"/>
</dbReference>
<feature type="transmembrane region" description="Helical" evidence="3">
    <location>
        <begin position="396"/>
        <end position="419"/>
    </location>
</feature>
<feature type="transmembrane region" description="Helical" evidence="3">
    <location>
        <begin position="195"/>
        <end position="219"/>
    </location>
</feature>
<feature type="transmembrane region" description="Helical" evidence="3">
    <location>
        <begin position="431"/>
        <end position="453"/>
    </location>
</feature>
<name>A0A2J6QCF7_9HELO</name>
<dbReference type="Proteomes" id="UP000235672">
    <property type="component" value="Unassembled WGS sequence"/>
</dbReference>
<evidence type="ECO:0000256" key="1">
    <source>
        <dbReference type="ARBA" id="ARBA00004141"/>
    </source>
</evidence>
<dbReference type="InterPro" id="IPR050327">
    <property type="entry name" value="Proton-linked_MCT"/>
</dbReference>
<feature type="transmembrane region" description="Helical" evidence="3">
    <location>
        <begin position="465"/>
        <end position="486"/>
    </location>
</feature>
<comment type="subcellular location">
    <subcellularLocation>
        <location evidence="1">Membrane</location>
        <topology evidence="1">Multi-pass membrane protein</topology>
    </subcellularLocation>
</comment>
<feature type="transmembrane region" description="Helical" evidence="3">
    <location>
        <begin position="371"/>
        <end position="390"/>
    </location>
</feature>
<keyword evidence="6" id="KW-1185">Reference proteome</keyword>
<dbReference type="PANTHER" id="PTHR11360">
    <property type="entry name" value="MONOCARBOXYLATE TRANSPORTER"/>
    <property type="match status" value="1"/>
</dbReference>
<keyword evidence="3" id="KW-0812">Transmembrane</keyword>
<dbReference type="Pfam" id="PF07690">
    <property type="entry name" value="MFS_1"/>
    <property type="match status" value="1"/>
</dbReference>
<accession>A0A2J6QCF7</accession>
<feature type="transmembrane region" description="Helical" evidence="3">
    <location>
        <begin position="103"/>
        <end position="121"/>
    </location>
</feature>
<evidence type="ECO:0000259" key="4">
    <source>
        <dbReference type="PROSITE" id="PS50850"/>
    </source>
</evidence>
<evidence type="ECO:0000256" key="2">
    <source>
        <dbReference type="ARBA" id="ARBA00006727"/>
    </source>
</evidence>
<keyword evidence="3" id="KW-1133">Transmembrane helix</keyword>